<keyword evidence="2" id="KW-0812">Transmembrane</keyword>
<dbReference type="OrthoDB" id="3187264at2759"/>
<dbReference type="Proteomes" id="UP000029445">
    <property type="component" value="Chromosome 3"/>
</dbReference>
<dbReference type="OMA" id="TWKEIWE"/>
<evidence type="ECO:0000256" key="1">
    <source>
        <dbReference type="SAM" id="MobiDB-lite"/>
    </source>
</evidence>
<reference evidence="3 4" key="2">
    <citation type="journal article" date="2018" name="Proc. Natl. Acad. Sci.">
        <title>RNAi is a critical determinant of centromere evolution in closely related fungi.</title>
        <authorList>
            <person name="Yadav V."/>
            <person name="Sun S."/>
            <person name="Billmyre R.B."/>
            <person name="Thimmappa B.C."/>
            <person name="Shea T."/>
            <person name="Lintner R."/>
            <person name="Bakkeren G."/>
            <person name="Cuomo C.A."/>
            <person name="Heitman J."/>
            <person name="Sanyal K."/>
        </authorList>
    </citation>
    <scope>NUCLEOTIDE SEQUENCE [LARGE SCALE GENOMIC DNA]</scope>
    <source>
        <strain evidence="3 4">R265</strain>
    </source>
</reference>
<dbReference type="VEuPathDB" id="FungiDB:CNBG_5488"/>
<name>A0A095CH18_CRYD2</name>
<dbReference type="KEGG" id="cdeu:CNBG_5488"/>
<accession>A0A095CH18</accession>
<gene>
    <name evidence="3" type="ORF">CNBG_5488</name>
</gene>
<dbReference type="Pfam" id="PF20479">
    <property type="entry name" value="TMEM128"/>
    <property type="match status" value="1"/>
</dbReference>
<evidence type="ECO:0000256" key="2">
    <source>
        <dbReference type="SAM" id="Phobius"/>
    </source>
</evidence>
<protein>
    <submittedName>
        <fullName evidence="3">Uncharacterized protein</fullName>
    </submittedName>
</protein>
<sequence length="202" mass="22191">MTTPGLAKRRPSFPSQSSGNVVASIDSPPERTPVLIKHGKYILVGAGGCWWVDLPTVLSRVLHKEDGWIKKMMLAGLGLHVVTIFIFLYLVLFIPWLRGYIPNYTKWQESARLRIIVPLLTMTILGSWTCLVISLSQAGKKTMFESVMDAVKGLGNANLGQMEGRDGMGVFSSMVGATSLFMFTLGLLGMIPAPSHVLRKQD</sequence>
<reference evidence="3 4" key="1">
    <citation type="journal article" date="2011" name="MBio">
        <title>Genome variation in Cryptococcus gattii, an emerging pathogen of immunocompetent hosts.</title>
        <authorList>
            <person name="D'Souza C.A."/>
            <person name="Kronstad J.W."/>
            <person name="Taylor G."/>
            <person name="Warren R."/>
            <person name="Yuen M."/>
            <person name="Hu G."/>
            <person name="Jung W.H."/>
            <person name="Sham A."/>
            <person name="Kidd S.E."/>
            <person name="Tangen K."/>
            <person name="Lee N."/>
            <person name="Zeilmaker T."/>
            <person name="Sawkins J."/>
            <person name="McVicker G."/>
            <person name="Shah S."/>
            <person name="Gnerre S."/>
            <person name="Griggs A."/>
            <person name="Zeng Q."/>
            <person name="Bartlett K."/>
            <person name="Li W."/>
            <person name="Wang X."/>
            <person name="Heitman J."/>
            <person name="Stajich J.E."/>
            <person name="Fraser J.A."/>
            <person name="Meyer W."/>
            <person name="Carter D."/>
            <person name="Schein J."/>
            <person name="Krzywinski M."/>
            <person name="Kwon-Chung K.J."/>
            <person name="Varma A."/>
            <person name="Wang J."/>
            <person name="Brunham R."/>
            <person name="Fyfe M."/>
            <person name="Ouellette B.F."/>
            <person name="Siddiqui A."/>
            <person name="Marra M."/>
            <person name="Jones S."/>
            <person name="Holt R."/>
            <person name="Birren B.W."/>
            <person name="Galagan J.E."/>
            <person name="Cuomo C.A."/>
        </authorList>
    </citation>
    <scope>NUCLEOTIDE SEQUENCE [LARGE SCALE GENOMIC DNA]</scope>
    <source>
        <strain evidence="3 4">R265</strain>
    </source>
</reference>
<dbReference type="EMBL" id="CP025761">
    <property type="protein sequence ID" value="KGB79650.1"/>
    <property type="molecule type" value="Genomic_DNA"/>
</dbReference>
<dbReference type="AlphaFoldDB" id="A0A095CH18"/>
<dbReference type="GeneID" id="88181631"/>
<dbReference type="HOGENOM" id="CLU_1354555_0_0_1"/>
<feature type="transmembrane region" description="Helical" evidence="2">
    <location>
        <begin position="115"/>
        <end position="135"/>
    </location>
</feature>
<keyword evidence="2" id="KW-0472">Membrane</keyword>
<proteinExistence type="predicted"/>
<dbReference type="RefSeq" id="XP_062885311.1">
    <property type="nucleotide sequence ID" value="XM_063029356.1"/>
</dbReference>
<feature type="region of interest" description="Disordered" evidence="1">
    <location>
        <begin position="1"/>
        <end position="25"/>
    </location>
</feature>
<keyword evidence="4" id="KW-1185">Reference proteome</keyword>
<feature type="transmembrane region" description="Helical" evidence="2">
    <location>
        <begin position="74"/>
        <end position="95"/>
    </location>
</feature>
<evidence type="ECO:0000313" key="3">
    <source>
        <dbReference type="EMBL" id="KGB79650.1"/>
    </source>
</evidence>
<organism evidence="3 4">
    <name type="scientific">Cryptococcus deuterogattii (strain R265)</name>
    <name type="common">Cryptococcus gattii VGII (strain R265)</name>
    <dbReference type="NCBI Taxonomy" id="294750"/>
    <lineage>
        <taxon>Eukaryota</taxon>
        <taxon>Fungi</taxon>
        <taxon>Dikarya</taxon>
        <taxon>Basidiomycota</taxon>
        <taxon>Agaricomycotina</taxon>
        <taxon>Tremellomycetes</taxon>
        <taxon>Tremellales</taxon>
        <taxon>Cryptococcaceae</taxon>
        <taxon>Cryptococcus</taxon>
        <taxon>Cryptococcus gattii species complex</taxon>
    </lineage>
</organism>
<evidence type="ECO:0000313" key="4">
    <source>
        <dbReference type="Proteomes" id="UP000029445"/>
    </source>
</evidence>
<feature type="transmembrane region" description="Helical" evidence="2">
    <location>
        <begin position="170"/>
        <end position="191"/>
    </location>
</feature>
<keyword evidence="2" id="KW-1133">Transmembrane helix</keyword>
<dbReference type="InterPro" id="IPR033579">
    <property type="entry name" value="TMEM128"/>
</dbReference>